<dbReference type="InterPro" id="IPR008979">
    <property type="entry name" value="Galactose-bd-like_sf"/>
</dbReference>
<organism evidence="2 3">
    <name type="scientific">Effrenium voratum</name>
    <dbReference type="NCBI Taxonomy" id="2562239"/>
    <lineage>
        <taxon>Eukaryota</taxon>
        <taxon>Sar</taxon>
        <taxon>Alveolata</taxon>
        <taxon>Dinophyceae</taxon>
        <taxon>Suessiales</taxon>
        <taxon>Symbiodiniaceae</taxon>
        <taxon>Effrenium</taxon>
    </lineage>
</organism>
<evidence type="ECO:0000259" key="1">
    <source>
        <dbReference type="Pfam" id="PF12248"/>
    </source>
</evidence>
<dbReference type="EMBL" id="CAUJNA010001424">
    <property type="protein sequence ID" value="CAJ1386845.1"/>
    <property type="molecule type" value="Genomic_DNA"/>
</dbReference>
<proteinExistence type="predicted"/>
<reference evidence="2" key="1">
    <citation type="submission" date="2023-08" db="EMBL/GenBank/DDBJ databases">
        <authorList>
            <person name="Chen Y."/>
            <person name="Shah S."/>
            <person name="Dougan E. K."/>
            <person name="Thang M."/>
            <person name="Chan C."/>
        </authorList>
    </citation>
    <scope>NUCLEOTIDE SEQUENCE</scope>
</reference>
<accession>A0AA36IG62</accession>
<protein>
    <recommendedName>
        <fullName evidence="1">Farnesoic acid O-methyl transferase domain-containing protein</fullName>
    </recommendedName>
</protein>
<keyword evidence="3" id="KW-1185">Reference proteome</keyword>
<gene>
    <name evidence="2" type="ORF">EVOR1521_LOCUS13037</name>
</gene>
<evidence type="ECO:0000313" key="2">
    <source>
        <dbReference type="EMBL" id="CAJ1386845.1"/>
    </source>
</evidence>
<dbReference type="InterPro" id="IPR022041">
    <property type="entry name" value="Methyltransf_FA"/>
</dbReference>
<dbReference type="Pfam" id="PF12248">
    <property type="entry name" value="Methyltransf_FA"/>
    <property type="match status" value="1"/>
</dbReference>
<dbReference type="Gene3D" id="2.60.120.260">
    <property type="entry name" value="Galactose-binding domain-like"/>
    <property type="match status" value="1"/>
</dbReference>
<sequence>MGRRQTGVPYLRSAPGDQWSWRLHLQSSWTQGVSFLVSVKAPRDIFLFLGQKGQIGYEILLGAFENTRITLSRGYVREAQYDNFGPPTAVVSYATADRAPILDPMAFRTFWVDADPLTHVIRVGAQEIFGHNVLIEYTDNNFLQNLNTVLLGAGYWSAGGSNRDVLPEAYVCPRPGNLLLGRFIQSSSVAFNGSPDKAVDGQWGSNTFCEYCAHKDPLHVCASTRRQDIYNPPFFRIAMGEVFYFIQSVRLVVPTDGRPEQSADWSIHVGEAGFRSDSLCTVIADARGDNVWPCNPDINTLGKFVSVWGSVHQLKVLPEEFGIRICEIEAYAREQTTRLLDIQNKFELAQGLPASFPDGSSQSIQIEGLQPNKSYEVFCYGEDMYGNQQYSTTDPITFVTTEDTTAPKLRINHIYPDDLSITVEVGLDDPGNAYPALARCMATTQEGKAPQEHEVYFEHRFWRIRFNTQYTDLEPACADRVLLRVLQLQSWAGETFQKFSWSSDPGAPPETIGLDTDGDRLIDSFEIAQWSLPAQDAWVGIDLLHQPETVSRMRSRGFLLQGDLAVAIRWEGNVDDLDLSVIGPGSMYDDLNLTEAEIRVTDFGSYVVACYPGDGCTTPVLGAQFVLATPGRYNVAVYRRGMNTAADLQISAHVRLCGEELEYHLTLAAEDQNDTIVSGLRVPFTGCHRQLRSKVDNLRNWQSSVFDGGNSEATMWYMADTDETTCMETGGMDLSSDPKPWWRMSLERTQLLQGIWLAGLPGSGVAEMADIFVSPSTTSDVSAVVDLDSYNGQRFSTSTTRPRAIATE</sequence>
<dbReference type="AlphaFoldDB" id="A0AA36IG62"/>
<comment type="caution">
    <text evidence="2">The sequence shown here is derived from an EMBL/GenBank/DDBJ whole genome shotgun (WGS) entry which is preliminary data.</text>
</comment>
<evidence type="ECO:0000313" key="3">
    <source>
        <dbReference type="Proteomes" id="UP001178507"/>
    </source>
</evidence>
<feature type="domain" description="Farnesoic acid O-methyl transferase" evidence="1">
    <location>
        <begin position="32"/>
        <end position="141"/>
    </location>
</feature>
<dbReference type="Proteomes" id="UP001178507">
    <property type="component" value="Unassembled WGS sequence"/>
</dbReference>
<name>A0AA36IG62_9DINO</name>
<dbReference type="SUPFAM" id="SSF49785">
    <property type="entry name" value="Galactose-binding domain-like"/>
    <property type="match status" value="1"/>
</dbReference>